<reference evidence="1" key="1">
    <citation type="submission" date="2016-01" db="EMBL/GenBank/DDBJ databases">
        <authorList>
            <person name="Mcilroy J.S."/>
            <person name="Karst M S."/>
            <person name="Albertsen M."/>
        </authorList>
    </citation>
    <scope>NUCLEOTIDE SEQUENCE</scope>
    <source>
        <strain evidence="1">Cfx-K</strain>
    </source>
</reference>
<name>A0A160T0B9_9CHLR</name>
<evidence type="ECO:0000313" key="1">
    <source>
        <dbReference type="EMBL" id="CUS03351.2"/>
    </source>
</evidence>
<accession>A0A160T0B9</accession>
<dbReference type="AlphaFoldDB" id="A0A160T0B9"/>
<protein>
    <submittedName>
        <fullName evidence="1">Uncharacterized protein</fullName>
    </submittedName>
</protein>
<organism evidence="1 2">
    <name type="scientific">Candidatus Promineifilum breve</name>
    <dbReference type="NCBI Taxonomy" id="1806508"/>
    <lineage>
        <taxon>Bacteria</taxon>
        <taxon>Bacillati</taxon>
        <taxon>Chloroflexota</taxon>
        <taxon>Ardenticatenia</taxon>
        <taxon>Candidatus Promineifilales</taxon>
        <taxon>Candidatus Promineifilaceae</taxon>
        <taxon>Candidatus Promineifilum</taxon>
    </lineage>
</organism>
<evidence type="ECO:0000313" key="2">
    <source>
        <dbReference type="Proteomes" id="UP000215027"/>
    </source>
</evidence>
<dbReference type="EMBL" id="LN890655">
    <property type="protein sequence ID" value="CUS03351.2"/>
    <property type="molecule type" value="Genomic_DNA"/>
</dbReference>
<proteinExistence type="predicted"/>
<dbReference type="Proteomes" id="UP000215027">
    <property type="component" value="Chromosome I"/>
</dbReference>
<dbReference type="OrthoDB" id="3390394at2"/>
<dbReference type="RefSeq" id="WP_095042855.1">
    <property type="nucleotide sequence ID" value="NZ_LN890655.1"/>
</dbReference>
<keyword evidence="2" id="KW-1185">Reference proteome</keyword>
<dbReference type="KEGG" id="pbf:CFX0092_A1473"/>
<sequence length="222" mass="24465">MDVYLEVGRKRTIAGVLEWPGWTRVGRDEATALAALLHSGGRYARVIGTTVLEFDPPRSVRAFSVVERIPGNSTTDFGAPGLIPQADQPPLDAAEWRRLGLILQACWGAFDEAFAAAAGRELRRGPRGGGRQLEAITQHLLEAEGGYLGRLAHKAPKSDTTNLNEAMRQTRQAIMDALLAAERGEIPERGPRGGVIWPARYFVRRVAWHALDHAWEIEDRAK</sequence>
<gene>
    <name evidence="1" type="ORF">CFX0092_A1473</name>
</gene>